<dbReference type="GO" id="GO:1990529">
    <property type="term" value="C:glycosylphosphatidylinositol-mannosyltransferase I complex"/>
    <property type="evidence" value="ECO:0007669"/>
    <property type="project" value="TreeGrafter"/>
</dbReference>
<comment type="subcellular location">
    <subcellularLocation>
        <location evidence="11">Endoplasmic reticulum membrane</location>
        <topology evidence="11">Single-pass membrane protein</topology>
    </subcellularLocation>
    <subcellularLocation>
        <location evidence="1">Endoplasmic reticulum membrane</location>
        <topology evidence="1">Single-pass type III membrane protein</topology>
    </subcellularLocation>
</comment>
<accession>A0A443I8K9</accession>
<evidence type="ECO:0000256" key="11">
    <source>
        <dbReference type="RuleBase" id="RU366056"/>
    </source>
</evidence>
<dbReference type="UniPathway" id="UPA00196"/>
<dbReference type="SMART" id="SM00780">
    <property type="entry name" value="PIG-X"/>
    <property type="match status" value="1"/>
</dbReference>
<evidence type="ECO:0000256" key="7">
    <source>
        <dbReference type="ARBA" id="ARBA00022824"/>
    </source>
</evidence>
<evidence type="ECO:0000256" key="3">
    <source>
        <dbReference type="ARBA" id="ARBA00010345"/>
    </source>
</evidence>
<evidence type="ECO:0000313" key="12">
    <source>
        <dbReference type="EMBL" id="RWR00383.1"/>
    </source>
</evidence>
<evidence type="ECO:0000256" key="10">
    <source>
        <dbReference type="ARBA" id="ARBA00023180"/>
    </source>
</evidence>
<evidence type="ECO:0000313" key="13">
    <source>
        <dbReference type="Proteomes" id="UP000283841"/>
    </source>
</evidence>
<proteinExistence type="inferred from homology"/>
<feature type="transmembrane region" description="Helical" evidence="11">
    <location>
        <begin position="486"/>
        <end position="504"/>
    </location>
</feature>
<dbReference type="GO" id="GO:0006506">
    <property type="term" value="P:GPI anchor biosynthetic process"/>
    <property type="evidence" value="ECO:0007669"/>
    <property type="project" value="UniProtKB-UniPathway"/>
</dbReference>
<comment type="function">
    <text evidence="11">Required for proper folding and/or the stability of a subset of proteins in the endoplasmic reticulum. Component of glycosylphosphatidylinositol-mannosyltransferase 1 which transfers the first of the 4 mannoses in the GPI-anchor precursors during GPI-anchor biosynthesis. Probably acts by stabilizing the mannosyltransferase GPI14.</text>
</comment>
<evidence type="ECO:0000256" key="1">
    <source>
        <dbReference type="ARBA" id="ARBA00004643"/>
    </source>
</evidence>
<evidence type="ECO:0000256" key="4">
    <source>
        <dbReference type="ARBA" id="ARBA00020410"/>
    </source>
</evidence>
<evidence type="ECO:0000256" key="9">
    <source>
        <dbReference type="ARBA" id="ARBA00023136"/>
    </source>
</evidence>
<name>A0A443I8K9_BYSSP</name>
<dbReference type="GO" id="GO:0005789">
    <property type="term" value="C:endoplasmic reticulum membrane"/>
    <property type="evidence" value="ECO:0007669"/>
    <property type="project" value="UniProtKB-SubCell"/>
</dbReference>
<evidence type="ECO:0000256" key="8">
    <source>
        <dbReference type="ARBA" id="ARBA00022989"/>
    </source>
</evidence>
<dbReference type="GO" id="GO:0000030">
    <property type="term" value="F:mannosyltransferase activity"/>
    <property type="evidence" value="ECO:0007669"/>
    <property type="project" value="TreeGrafter"/>
</dbReference>
<keyword evidence="8 11" id="KW-1133">Transmembrane helix</keyword>
<dbReference type="Proteomes" id="UP000283841">
    <property type="component" value="Unassembled WGS sequence"/>
</dbReference>
<sequence length="526" mass="58250">MRRRITFAQGPDSPFDQDQVQLTSDALKLRGLDSAREERVTFGFNELPSELWNVLKHAHELHIRWATERPFEAVVPFSSRVSPGLHVFFTPVDSQRLTEGLCPLLKKAFSEELKCTLPEISFTTPPLISQRFASVASYQFYSLLPSISELVTYIQQKLCPSSDAECQNHASSLLSADYLDIDYDRISHALTVSAYWAKSPEGNGWIADVRKGELGMEKIEVGLLSSQPATEPEELSVAGLLAVIGEDDHPHGTMFSFPSRHHPLPEAADYTVSFLAPTGLHPTMKISIPRSSLSAPPAPADATCALHSYLTLPSPIFADKYQLSTTDRLFLESHNLAALRTISGETDLEAPDWVTSRWGSNLLLELATPAETDSAKEDWEVTIPLHLRYLKPSPSGNRTVSVPWPIVFWACTAEEGTKMGVNPFDRVNLGWDGLFGPKTMFYQLSPSPSKDKTPGVQSRLVEQVDVPVLEIKEGLEGIIQARTIEIGTIIIVALGFLWALWKLLSVTRSSGNQKKDETVKSGKKDK</sequence>
<keyword evidence="5 11" id="KW-0337">GPI-anchor biosynthesis</keyword>
<dbReference type="InterPro" id="IPR013233">
    <property type="entry name" value="PIG-X/PBN1"/>
</dbReference>
<dbReference type="PANTHER" id="PTHR28533">
    <property type="entry name" value="PROTEIN PBN1"/>
    <property type="match status" value="1"/>
</dbReference>
<keyword evidence="13" id="KW-1185">Reference proteome</keyword>
<keyword evidence="6 11" id="KW-0812">Transmembrane</keyword>
<dbReference type="InterPro" id="IPR042322">
    <property type="entry name" value="Pbn1"/>
</dbReference>
<dbReference type="Pfam" id="PF08320">
    <property type="entry name" value="PIG-X"/>
    <property type="match status" value="1"/>
</dbReference>
<reference evidence="12 13" key="1">
    <citation type="journal article" date="2018" name="Front. Microbiol.">
        <title>Genomic and genetic insights into a cosmopolitan fungus, Paecilomyces variotii (Eurotiales).</title>
        <authorList>
            <person name="Urquhart A.S."/>
            <person name="Mondo S.J."/>
            <person name="Makela M.R."/>
            <person name="Hane J.K."/>
            <person name="Wiebenga A."/>
            <person name="He G."/>
            <person name="Mihaltcheva S."/>
            <person name="Pangilinan J."/>
            <person name="Lipzen A."/>
            <person name="Barry K."/>
            <person name="de Vries R.P."/>
            <person name="Grigoriev I.V."/>
            <person name="Idnurm A."/>
        </authorList>
    </citation>
    <scope>NUCLEOTIDE SEQUENCE [LARGE SCALE GENOMIC DNA]</scope>
    <source>
        <strain evidence="12 13">CBS 101075</strain>
    </source>
</reference>
<keyword evidence="7 11" id="KW-0256">Endoplasmic reticulum</keyword>
<comment type="similarity">
    <text evidence="3 11">Belongs to the PIGX family.</text>
</comment>
<gene>
    <name evidence="12" type="ORF">C8Q69DRAFT_513284</name>
</gene>
<dbReference type="EMBL" id="RCNU01000001">
    <property type="protein sequence ID" value="RWR00383.1"/>
    <property type="molecule type" value="Genomic_DNA"/>
</dbReference>
<dbReference type="VEuPathDB" id="FungiDB:C8Q69DRAFT_513284"/>
<dbReference type="GeneID" id="39602587"/>
<dbReference type="PANTHER" id="PTHR28533:SF1">
    <property type="entry name" value="PROTEIN PBN1"/>
    <property type="match status" value="1"/>
</dbReference>
<dbReference type="RefSeq" id="XP_028490027.1">
    <property type="nucleotide sequence ID" value="XM_028633310.1"/>
</dbReference>
<evidence type="ECO:0000256" key="2">
    <source>
        <dbReference type="ARBA" id="ARBA00004687"/>
    </source>
</evidence>
<evidence type="ECO:0000256" key="6">
    <source>
        <dbReference type="ARBA" id="ARBA00022692"/>
    </source>
</evidence>
<protein>
    <recommendedName>
        <fullName evidence="4 11">Protein PBN1</fullName>
    </recommendedName>
</protein>
<dbReference type="AlphaFoldDB" id="A0A443I8K9"/>
<keyword evidence="9 11" id="KW-0472">Membrane</keyword>
<comment type="pathway">
    <text evidence="2 11">Glycolipid biosynthesis; glycosylphosphatidylinositol-anchor biosynthesis.</text>
</comment>
<dbReference type="STRING" id="264951.A0A443I8K9"/>
<comment type="caution">
    <text evidence="12">The sequence shown here is derived from an EMBL/GenBank/DDBJ whole genome shotgun (WGS) entry which is preliminary data.</text>
</comment>
<evidence type="ECO:0000256" key="5">
    <source>
        <dbReference type="ARBA" id="ARBA00022502"/>
    </source>
</evidence>
<keyword evidence="10" id="KW-0325">Glycoprotein</keyword>
<organism evidence="12 13">
    <name type="scientific">Byssochlamys spectabilis</name>
    <name type="common">Paecilomyces variotii</name>
    <dbReference type="NCBI Taxonomy" id="264951"/>
    <lineage>
        <taxon>Eukaryota</taxon>
        <taxon>Fungi</taxon>
        <taxon>Dikarya</taxon>
        <taxon>Ascomycota</taxon>
        <taxon>Pezizomycotina</taxon>
        <taxon>Eurotiomycetes</taxon>
        <taxon>Eurotiomycetidae</taxon>
        <taxon>Eurotiales</taxon>
        <taxon>Thermoascaceae</taxon>
        <taxon>Paecilomyces</taxon>
    </lineage>
</organism>